<keyword evidence="3" id="KW-0285">Flavoprotein</keyword>
<evidence type="ECO:0000313" key="9">
    <source>
        <dbReference type="Proteomes" id="UP000000739"/>
    </source>
</evidence>
<dbReference type="Gene3D" id="3.40.250.10">
    <property type="entry name" value="Rhodanese-like domain"/>
    <property type="match status" value="1"/>
</dbReference>
<evidence type="ECO:0000256" key="3">
    <source>
        <dbReference type="ARBA" id="ARBA00022630"/>
    </source>
</evidence>
<keyword evidence="6" id="KW-0676">Redox-active center</keyword>
<dbReference type="InterPro" id="IPR036873">
    <property type="entry name" value="Rhodanese-like_dom_sf"/>
</dbReference>
<organism evidence="8 9">
    <name type="scientific">Desulfatibacillum aliphaticivorans</name>
    <dbReference type="NCBI Taxonomy" id="218208"/>
    <lineage>
        <taxon>Bacteria</taxon>
        <taxon>Pseudomonadati</taxon>
        <taxon>Thermodesulfobacteriota</taxon>
        <taxon>Desulfobacteria</taxon>
        <taxon>Desulfobacterales</taxon>
        <taxon>Desulfatibacillaceae</taxon>
        <taxon>Desulfatibacillum</taxon>
    </lineage>
</organism>
<dbReference type="SUPFAM" id="SSF52821">
    <property type="entry name" value="Rhodanese/Cell cycle control phosphatase"/>
    <property type="match status" value="1"/>
</dbReference>
<evidence type="ECO:0000313" key="8">
    <source>
        <dbReference type="EMBL" id="ACL01907.1"/>
    </source>
</evidence>
<dbReference type="InterPro" id="IPR016156">
    <property type="entry name" value="FAD/NAD-linked_Rdtase_dimer_sf"/>
</dbReference>
<dbReference type="InterPro" id="IPR050260">
    <property type="entry name" value="FAD-bd_OxRdtase"/>
</dbReference>
<evidence type="ECO:0000256" key="4">
    <source>
        <dbReference type="ARBA" id="ARBA00022827"/>
    </source>
</evidence>
<dbReference type="GO" id="GO:0016491">
    <property type="term" value="F:oxidoreductase activity"/>
    <property type="evidence" value="ECO:0007669"/>
    <property type="project" value="UniProtKB-KW"/>
</dbReference>
<dbReference type="InterPro" id="IPR004099">
    <property type="entry name" value="Pyr_nucl-diS_OxRdtase_dimer"/>
</dbReference>
<dbReference type="PANTHER" id="PTHR43429">
    <property type="entry name" value="PYRIDINE NUCLEOTIDE-DISULFIDE OXIDOREDUCTASE DOMAIN-CONTAINING"/>
    <property type="match status" value="1"/>
</dbReference>
<evidence type="ECO:0000256" key="5">
    <source>
        <dbReference type="ARBA" id="ARBA00023002"/>
    </source>
</evidence>
<dbReference type="eggNOG" id="COG0446">
    <property type="taxonomic scope" value="Bacteria"/>
</dbReference>
<keyword evidence="4" id="KW-0274">FAD</keyword>
<evidence type="ECO:0000256" key="1">
    <source>
        <dbReference type="ARBA" id="ARBA00001974"/>
    </source>
</evidence>
<dbReference type="Gene3D" id="3.50.50.60">
    <property type="entry name" value="FAD/NAD(P)-binding domain"/>
    <property type="match status" value="2"/>
</dbReference>
<name>B8FMP0_DESAL</name>
<reference evidence="8 9" key="1">
    <citation type="journal article" date="2012" name="Environ. Microbiol.">
        <title>The genome sequence of Desulfatibacillum alkenivorans AK-01: a blueprint for anaerobic alkane oxidation.</title>
        <authorList>
            <person name="Callaghan A.V."/>
            <person name="Morris B.E."/>
            <person name="Pereira I.A."/>
            <person name="McInerney M.J."/>
            <person name="Austin R.N."/>
            <person name="Groves J.T."/>
            <person name="Kukor J.J."/>
            <person name="Suflita J.M."/>
            <person name="Young L.Y."/>
            <person name="Zylstra G.J."/>
            <person name="Wawrik B."/>
        </authorList>
    </citation>
    <scope>NUCLEOTIDE SEQUENCE [LARGE SCALE GENOMIC DNA]</scope>
    <source>
        <strain evidence="8 9">AK-01</strain>
    </source>
</reference>
<dbReference type="AlphaFoldDB" id="B8FMP0"/>
<dbReference type="PANTHER" id="PTHR43429:SF1">
    <property type="entry name" value="NAD(P)H SULFUR OXIDOREDUCTASE (COA-DEPENDENT)"/>
    <property type="match status" value="1"/>
</dbReference>
<sequence length="557" mass="60023">MNTPKIVIVGGVAGGASCAARSRRLSEEAEIIMIERGPFVSFANCGLPYHVGEVIKEEEDLLVASPELFRDRFNIDVRIQCEVTKIDRENKTVTIRKMTTGETYDETYDYLVLSPGAAPLRPPLPGIDHPAVFTVRNIPDIRAIKEMTGNGEAKSAVVVGGGFIGLEMAENLHHIGMQVSVIEMAEHVMPVLDKEMATMVNEHLDSMRVDLYLGSAVQSFENGPDGKPLVNLASGEQIAADIVIMAIGVRPETGLAKAAGLDLGPRGGIAVDGFMHTNDPNIFAVGDAVEVEGYVMGGKRLIPLAGPANRQGRLVADVILNPDKPKPFRGVQGTAVCGVLGMTVACTGETEKSLGLMAKDGKVIEYEKVYSHPFSNATYYPGAQQISFKLIFAKEDGRVLGAQAVGLAGVEKRIDVVAMAIQMGATVYDLEEAELCYAPQYGSAKDPVNMAGMIAANVLKGVSKIVHWPDLENFDGILIDVRDPEEYATGFAEGAINMPLDSLRKNLDSLPKDKEIWAYCYVSQRAYFAERILTQHGYNAKTVSGGILSYWAADADA</sequence>
<protein>
    <submittedName>
        <fullName evidence="8">FAD-dependent pyridine nucleotide-disulphide oxidoreductase</fullName>
    </submittedName>
</protein>
<dbReference type="SUPFAM" id="SSF55424">
    <property type="entry name" value="FAD/NAD-linked reductases, dimerisation (C-terminal) domain"/>
    <property type="match status" value="1"/>
</dbReference>
<dbReference type="Pfam" id="PF00581">
    <property type="entry name" value="Rhodanese"/>
    <property type="match status" value="1"/>
</dbReference>
<dbReference type="eggNOG" id="COG0607">
    <property type="taxonomic scope" value="Bacteria"/>
</dbReference>
<keyword evidence="9" id="KW-1185">Reference proteome</keyword>
<keyword evidence="5" id="KW-0560">Oxidoreductase</keyword>
<dbReference type="PRINTS" id="PR00368">
    <property type="entry name" value="FADPNR"/>
</dbReference>
<dbReference type="SMART" id="SM00450">
    <property type="entry name" value="RHOD"/>
    <property type="match status" value="1"/>
</dbReference>
<dbReference type="Pfam" id="PF02852">
    <property type="entry name" value="Pyr_redox_dim"/>
    <property type="match status" value="1"/>
</dbReference>
<dbReference type="HOGENOM" id="CLU_003291_1_2_7"/>
<dbReference type="Pfam" id="PF07992">
    <property type="entry name" value="Pyr_redox_2"/>
    <property type="match status" value="1"/>
</dbReference>
<evidence type="ECO:0000256" key="6">
    <source>
        <dbReference type="ARBA" id="ARBA00023284"/>
    </source>
</evidence>
<comment type="similarity">
    <text evidence="2">Belongs to the class-III pyridine nucleotide-disulfide oxidoreductase family.</text>
</comment>
<dbReference type="PRINTS" id="PR00411">
    <property type="entry name" value="PNDRDTASEI"/>
</dbReference>
<gene>
    <name evidence="8" type="ordered locus">Dalk_0198</name>
</gene>
<dbReference type="InterPro" id="IPR036188">
    <property type="entry name" value="FAD/NAD-bd_sf"/>
</dbReference>
<dbReference type="InterPro" id="IPR023753">
    <property type="entry name" value="FAD/NAD-binding_dom"/>
</dbReference>
<feature type="domain" description="Rhodanese" evidence="7">
    <location>
        <begin position="472"/>
        <end position="555"/>
    </location>
</feature>
<evidence type="ECO:0000256" key="2">
    <source>
        <dbReference type="ARBA" id="ARBA00009130"/>
    </source>
</evidence>
<proteinExistence type="inferred from homology"/>
<dbReference type="SUPFAM" id="SSF51905">
    <property type="entry name" value="FAD/NAD(P)-binding domain"/>
    <property type="match status" value="1"/>
</dbReference>
<accession>B8FMP0</accession>
<dbReference type="PROSITE" id="PS50206">
    <property type="entry name" value="RHODANESE_3"/>
    <property type="match status" value="1"/>
</dbReference>
<dbReference type="EMBL" id="CP001322">
    <property type="protein sequence ID" value="ACL01907.1"/>
    <property type="molecule type" value="Genomic_DNA"/>
</dbReference>
<dbReference type="KEGG" id="dal:Dalk_0198"/>
<comment type="cofactor">
    <cofactor evidence="1">
        <name>FAD</name>
        <dbReference type="ChEBI" id="CHEBI:57692"/>
    </cofactor>
</comment>
<dbReference type="Proteomes" id="UP000000739">
    <property type="component" value="Chromosome"/>
</dbReference>
<dbReference type="PROSITE" id="PS51257">
    <property type="entry name" value="PROKAR_LIPOPROTEIN"/>
    <property type="match status" value="1"/>
</dbReference>
<evidence type="ECO:0000259" key="7">
    <source>
        <dbReference type="PROSITE" id="PS50206"/>
    </source>
</evidence>
<dbReference type="InterPro" id="IPR001763">
    <property type="entry name" value="Rhodanese-like_dom"/>
</dbReference>
<dbReference type="RefSeq" id="WP_012609347.1">
    <property type="nucleotide sequence ID" value="NC_011768.1"/>
</dbReference>